<evidence type="ECO:0000313" key="3">
    <source>
        <dbReference type="EMBL" id="RGS85524.1"/>
    </source>
</evidence>
<dbReference type="GeneID" id="29453873"/>
<reference evidence="3 4" key="1">
    <citation type="submission" date="2018-08" db="EMBL/GenBank/DDBJ databases">
        <title>A genome reference for cultivated species of the human gut microbiota.</title>
        <authorList>
            <person name="Zou Y."/>
            <person name="Xue W."/>
            <person name="Luo G."/>
        </authorList>
    </citation>
    <scope>NUCLEOTIDE SEQUENCE [LARGE SCALE GENOMIC DNA]</scope>
    <source>
        <strain evidence="3 4">AF20-9LB</strain>
    </source>
</reference>
<evidence type="ECO:0000313" key="5">
    <source>
        <dbReference type="Proteomes" id="UP000460135"/>
    </source>
</evidence>
<evidence type="ECO:0000313" key="2">
    <source>
        <dbReference type="EMBL" id="KAA4537618.1"/>
    </source>
</evidence>
<reference evidence="5 6" key="2">
    <citation type="journal article" date="2019" name="Nat. Med.">
        <title>A library of human gut bacterial isolates paired with longitudinal multiomics data enables mechanistic microbiome research.</title>
        <authorList>
            <person name="Poyet M."/>
            <person name="Groussin M."/>
            <person name="Gibbons S.M."/>
            <person name="Avila-Pacheco J."/>
            <person name="Jiang X."/>
            <person name="Kearney S.M."/>
            <person name="Perrotta A.R."/>
            <person name="Berdy B."/>
            <person name="Zhao S."/>
            <person name="Lieberman T.D."/>
            <person name="Swanson P.K."/>
            <person name="Smith M."/>
            <person name="Roesemann S."/>
            <person name="Alexander J.E."/>
            <person name="Rich S.A."/>
            <person name="Livny J."/>
            <person name="Vlamakis H."/>
            <person name="Clish C."/>
            <person name="Bullock K."/>
            <person name="Deik A."/>
            <person name="Scott J."/>
            <person name="Pierce K.A."/>
            <person name="Xavier R.J."/>
            <person name="Alm E.J."/>
        </authorList>
    </citation>
    <scope>NUCLEOTIDE SEQUENCE [LARGE SCALE GENOMIC DNA]</scope>
    <source>
        <strain evidence="1 5">BIOML-A183</strain>
        <strain evidence="2 6">BIOML-A41</strain>
    </source>
</reference>
<protein>
    <submittedName>
        <fullName evidence="3">Uncharacterized protein</fullName>
    </submittedName>
</protein>
<dbReference type="Proteomes" id="UP000266492">
    <property type="component" value="Unassembled WGS sequence"/>
</dbReference>
<organism evidence="3 4">
    <name type="scientific">Bacteroides ovatus</name>
    <dbReference type="NCBI Taxonomy" id="28116"/>
    <lineage>
        <taxon>Bacteria</taxon>
        <taxon>Pseudomonadati</taxon>
        <taxon>Bacteroidota</taxon>
        <taxon>Bacteroidia</taxon>
        <taxon>Bacteroidales</taxon>
        <taxon>Bacteroidaceae</taxon>
        <taxon>Bacteroides</taxon>
    </lineage>
</organism>
<dbReference type="KEGG" id="boa:Bovatus_03288"/>
<dbReference type="EMBL" id="QRVZ01000004">
    <property type="protein sequence ID" value="RGS85524.1"/>
    <property type="molecule type" value="Genomic_DNA"/>
</dbReference>
<comment type="caution">
    <text evidence="3">The sequence shown here is derived from an EMBL/GenBank/DDBJ whole genome shotgun (WGS) entry which is preliminary data.</text>
</comment>
<dbReference type="Proteomes" id="UP000478493">
    <property type="component" value="Unassembled WGS sequence"/>
</dbReference>
<dbReference type="Proteomes" id="UP000460135">
    <property type="component" value="Unassembled WGS sequence"/>
</dbReference>
<dbReference type="EMBL" id="VWGP01000006">
    <property type="protein sequence ID" value="KAA4537618.1"/>
    <property type="molecule type" value="Genomic_DNA"/>
</dbReference>
<proteinExistence type="predicted"/>
<evidence type="ECO:0000313" key="4">
    <source>
        <dbReference type="Proteomes" id="UP000266492"/>
    </source>
</evidence>
<dbReference type="RefSeq" id="WP_004298868.1">
    <property type="nucleotide sequence ID" value="NZ_CAKJZA010000004.1"/>
</dbReference>
<accession>A0A395VZ49</accession>
<dbReference type="EMBL" id="VWLX01000003">
    <property type="protein sequence ID" value="KAA3807593.1"/>
    <property type="molecule type" value="Genomic_DNA"/>
</dbReference>
<sequence>MKVLVYFSFVMLLILLFVRCRSSEEIVKFKPYKAKDYITKEIKVYEVKECLYPILDSIITKTEGCPMYQGLKNKIAFSFDILSDSTEFSIGVEYLPRFKNHARYTDAIFYYKGYDFYCGETFLDYFFKKTDRTIFINCIDSKKFQFEMHFRGDMDMFWWYNYINGQIINTTYGYCSEEPGGLILNK</sequence>
<gene>
    <name evidence="3" type="ORF">DWX70_06855</name>
    <name evidence="2" type="ORF">F3B85_10400</name>
    <name evidence="1" type="ORF">F3F51_04745</name>
</gene>
<evidence type="ECO:0000313" key="1">
    <source>
        <dbReference type="EMBL" id="KAA3807593.1"/>
    </source>
</evidence>
<dbReference type="AlphaFoldDB" id="A0A395VZ49"/>
<name>A0A395VZ49_BACOV</name>
<evidence type="ECO:0000313" key="6">
    <source>
        <dbReference type="Proteomes" id="UP000478493"/>
    </source>
</evidence>